<keyword evidence="6" id="KW-1185">Reference proteome</keyword>
<dbReference type="EMBL" id="AAFI02000004">
    <property type="protein sequence ID" value="EAL72997.1"/>
    <property type="molecule type" value="Genomic_DNA"/>
</dbReference>
<dbReference type="FunCoup" id="Q55EN3">
    <property type="interactions" value="877"/>
</dbReference>
<feature type="compositionally biased region" description="Basic and acidic residues" evidence="2">
    <location>
        <begin position="13"/>
        <end position="23"/>
    </location>
</feature>
<feature type="compositionally biased region" description="Low complexity" evidence="2">
    <location>
        <begin position="24"/>
        <end position="38"/>
    </location>
</feature>
<dbReference type="VEuPathDB" id="AmoebaDB:DDB_G0268816"/>
<dbReference type="PROSITE" id="PS50222">
    <property type="entry name" value="EF_HAND_2"/>
    <property type="match status" value="1"/>
</dbReference>
<evidence type="ECO:0000313" key="5">
    <source>
        <dbReference type="EMBL" id="EAL72997.1"/>
    </source>
</evidence>
<comment type="caution">
    <text evidence="5">The sequence shown here is derived from an EMBL/GenBank/DDBJ whole genome shotgun (WGS) entry which is preliminary data.</text>
</comment>
<dbReference type="Pfam" id="PF02825">
    <property type="entry name" value="WWE"/>
    <property type="match status" value="1"/>
</dbReference>
<dbReference type="HOGENOM" id="CLU_753199_0_0_1"/>
<dbReference type="eggNOG" id="ENOG502RHGB">
    <property type="taxonomic scope" value="Eukaryota"/>
</dbReference>
<dbReference type="KEGG" id="ddi:DDB_G0268816"/>
<accession>Q55EN3</accession>
<sequence>MEPIEETSIQTEKSVELTQEKDTSTTTTTTTKTTTTKTTSNKEIKKNIISLTTTTTRGQKRAKITFDYLFGNIINSKDDIQTLIGYEFVGPTEKELSVCFEQFPKQSTSVITTQDLTNYLKNNYTTDQLNKVTPPINVDNILESADLNESGSIELDDFVDYIKEKIIEESISLGLIIEIEDEEPKKRVRKPPVVAVVKAKKQPKAEKLKKKSKVEKVSKKVSKKEIATKGVKTPKSPIKSPKKTTTKTLKTVKPKKSNLKYNFEKNTTTTTSSTELNNQLEGNNLSGEGKMIPKWQYKFSNNWMDYTEAASAITEQAYQDWLLNSFIDVRSVQSGQWCYQIDFKQMTQTNIQHHDHTSRQIRRIVQNV</sequence>
<evidence type="ECO:0000259" key="3">
    <source>
        <dbReference type="PROSITE" id="PS50222"/>
    </source>
</evidence>
<dbReference type="InterPro" id="IPR004170">
    <property type="entry name" value="WWE_dom"/>
</dbReference>
<dbReference type="GO" id="GO:0005509">
    <property type="term" value="F:calcium ion binding"/>
    <property type="evidence" value="ECO:0007669"/>
    <property type="project" value="InterPro"/>
</dbReference>
<evidence type="ECO:0000256" key="1">
    <source>
        <dbReference type="ARBA" id="ARBA00022837"/>
    </source>
</evidence>
<dbReference type="PROSITE" id="PS50918">
    <property type="entry name" value="WWE"/>
    <property type="match status" value="1"/>
</dbReference>
<dbReference type="GeneID" id="8616678"/>
<name>Q55EN3_DICDI</name>
<dbReference type="InParanoid" id="Q55EN3"/>
<dbReference type="InterPro" id="IPR002048">
    <property type="entry name" value="EF_hand_dom"/>
</dbReference>
<feature type="region of interest" description="Disordered" evidence="2">
    <location>
        <begin position="265"/>
        <end position="287"/>
    </location>
</feature>
<gene>
    <name evidence="5" type="ORF">DDB_G0268816</name>
</gene>
<dbReference type="Gene3D" id="3.30.720.50">
    <property type="match status" value="1"/>
</dbReference>
<dbReference type="PaxDb" id="44689-DDB0190058"/>
<dbReference type="SUPFAM" id="SSF117839">
    <property type="entry name" value="WWE domain"/>
    <property type="match status" value="1"/>
</dbReference>
<protein>
    <recommendedName>
        <fullName evidence="7">WWE domain-containing protein</fullName>
    </recommendedName>
</protein>
<organism evidence="5 6">
    <name type="scientific">Dictyostelium discoideum</name>
    <name type="common">Social amoeba</name>
    <dbReference type="NCBI Taxonomy" id="44689"/>
    <lineage>
        <taxon>Eukaryota</taxon>
        <taxon>Amoebozoa</taxon>
        <taxon>Evosea</taxon>
        <taxon>Eumycetozoa</taxon>
        <taxon>Dictyostelia</taxon>
        <taxon>Dictyosteliales</taxon>
        <taxon>Dictyosteliaceae</taxon>
        <taxon>Dictyostelium</taxon>
    </lineage>
</organism>
<dbReference type="OMA" id="FKQMTQT"/>
<evidence type="ECO:0008006" key="7">
    <source>
        <dbReference type="Google" id="ProtNLM"/>
    </source>
</evidence>
<evidence type="ECO:0000256" key="2">
    <source>
        <dbReference type="SAM" id="MobiDB-lite"/>
    </source>
</evidence>
<dbReference type="InterPro" id="IPR037197">
    <property type="entry name" value="WWE_dom_sf"/>
</dbReference>
<dbReference type="InterPro" id="IPR018247">
    <property type="entry name" value="EF_Hand_1_Ca_BS"/>
</dbReference>
<keyword evidence="1" id="KW-0106">Calcium</keyword>
<feature type="region of interest" description="Disordered" evidence="2">
    <location>
        <begin position="1"/>
        <end position="38"/>
    </location>
</feature>
<dbReference type="RefSeq" id="XP_646987.1">
    <property type="nucleotide sequence ID" value="XM_641895.1"/>
</dbReference>
<dbReference type="PROSITE" id="PS00018">
    <property type="entry name" value="EF_HAND_1"/>
    <property type="match status" value="1"/>
</dbReference>
<dbReference type="Proteomes" id="UP000002195">
    <property type="component" value="Unassembled WGS sequence"/>
</dbReference>
<evidence type="ECO:0000259" key="4">
    <source>
        <dbReference type="PROSITE" id="PS50918"/>
    </source>
</evidence>
<feature type="compositionally biased region" description="Polar residues" evidence="2">
    <location>
        <begin position="275"/>
        <end position="286"/>
    </location>
</feature>
<dbReference type="InterPro" id="IPR011992">
    <property type="entry name" value="EF-hand-dom_pair"/>
</dbReference>
<proteinExistence type="predicted"/>
<feature type="domain" description="EF-hand" evidence="3">
    <location>
        <begin position="133"/>
        <end position="168"/>
    </location>
</feature>
<dbReference type="Gene3D" id="1.10.238.10">
    <property type="entry name" value="EF-hand"/>
    <property type="match status" value="1"/>
</dbReference>
<dbReference type="dictyBase" id="DDB_G0268816"/>
<dbReference type="SUPFAM" id="SSF47473">
    <property type="entry name" value="EF-hand"/>
    <property type="match status" value="1"/>
</dbReference>
<dbReference type="AlphaFoldDB" id="Q55EN3"/>
<feature type="domain" description="WWE" evidence="4">
    <location>
        <begin position="278"/>
        <end position="363"/>
    </location>
</feature>
<evidence type="ECO:0000313" key="6">
    <source>
        <dbReference type="Proteomes" id="UP000002195"/>
    </source>
</evidence>
<reference evidence="5 6" key="1">
    <citation type="journal article" date="2005" name="Nature">
        <title>The genome of the social amoeba Dictyostelium discoideum.</title>
        <authorList>
            <consortium name="The Dictyostelium discoideum Sequencing Consortium"/>
            <person name="Eichinger L."/>
            <person name="Pachebat J.A."/>
            <person name="Glockner G."/>
            <person name="Rajandream M.A."/>
            <person name="Sucgang R."/>
            <person name="Berriman M."/>
            <person name="Song J."/>
            <person name="Olsen R."/>
            <person name="Szafranski K."/>
            <person name="Xu Q."/>
            <person name="Tunggal B."/>
            <person name="Kummerfeld S."/>
            <person name="Madera M."/>
            <person name="Konfortov B.A."/>
            <person name="Rivero F."/>
            <person name="Bankier A.T."/>
            <person name="Lehmann R."/>
            <person name="Hamlin N."/>
            <person name="Davies R."/>
            <person name="Gaudet P."/>
            <person name="Fey P."/>
            <person name="Pilcher K."/>
            <person name="Chen G."/>
            <person name="Saunders D."/>
            <person name="Sodergren E."/>
            <person name="Davis P."/>
            <person name="Kerhornou A."/>
            <person name="Nie X."/>
            <person name="Hall N."/>
            <person name="Anjard C."/>
            <person name="Hemphill L."/>
            <person name="Bason N."/>
            <person name="Farbrother P."/>
            <person name="Desany B."/>
            <person name="Just E."/>
            <person name="Morio T."/>
            <person name="Rost R."/>
            <person name="Churcher C."/>
            <person name="Cooper J."/>
            <person name="Haydock S."/>
            <person name="van Driessche N."/>
            <person name="Cronin A."/>
            <person name="Goodhead I."/>
            <person name="Muzny D."/>
            <person name="Mourier T."/>
            <person name="Pain A."/>
            <person name="Lu M."/>
            <person name="Harper D."/>
            <person name="Lindsay R."/>
            <person name="Hauser H."/>
            <person name="James K."/>
            <person name="Quiles M."/>
            <person name="Madan Babu M."/>
            <person name="Saito T."/>
            <person name="Buchrieser C."/>
            <person name="Wardroper A."/>
            <person name="Felder M."/>
            <person name="Thangavelu M."/>
            <person name="Johnson D."/>
            <person name="Knights A."/>
            <person name="Loulseged H."/>
            <person name="Mungall K."/>
            <person name="Oliver K."/>
            <person name="Price C."/>
            <person name="Quail M.A."/>
            <person name="Urushihara H."/>
            <person name="Hernandez J."/>
            <person name="Rabbinowitsch E."/>
            <person name="Steffen D."/>
            <person name="Sanders M."/>
            <person name="Ma J."/>
            <person name="Kohara Y."/>
            <person name="Sharp S."/>
            <person name="Simmonds M."/>
            <person name="Spiegler S."/>
            <person name="Tivey A."/>
            <person name="Sugano S."/>
            <person name="White B."/>
            <person name="Walker D."/>
            <person name="Woodward J."/>
            <person name="Winckler T."/>
            <person name="Tanaka Y."/>
            <person name="Shaulsky G."/>
            <person name="Schleicher M."/>
            <person name="Weinstock G."/>
            <person name="Rosenthal A."/>
            <person name="Cox E.C."/>
            <person name="Chisholm R.L."/>
            <person name="Gibbs R."/>
            <person name="Loomis W.F."/>
            <person name="Platzer M."/>
            <person name="Kay R.R."/>
            <person name="Williams J."/>
            <person name="Dear P.H."/>
            <person name="Noegel A.A."/>
            <person name="Barrell B."/>
            <person name="Kuspa A."/>
        </authorList>
    </citation>
    <scope>NUCLEOTIDE SEQUENCE [LARGE SCALE GENOMIC DNA]</scope>
    <source>
        <strain evidence="5 6">AX4</strain>
    </source>
</reference>